<organism evidence="12 13">
    <name type="scientific">Monopterus albus</name>
    <name type="common">Swamp eel</name>
    <dbReference type="NCBI Taxonomy" id="43700"/>
    <lineage>
        <taxon>Eukaryota</taxon>
        <taxon>Metazoa</taxon>
        <taxon>Chordata</taxon>
        <taxon>Craniata</taxon>
        <taxon>Vertebrata</taxon>
        <taxon>Euteleostomi</taxon>
        <taxon>Actinopterygii</taxon>
        <taxon>Neopterygii</taxon>
        <taxon>Teleostei</taxon>
        <taxon>Neoteleostei</taxon>
        <taxon>Acanthomorphata</taxon>
        <taxon>Anabantaria</taxon>
        <taxon>Synbranchiformes</taxon>
        <taxon>Synbranchidae</taxon>
        <taxon>Monopterus</taxon>
    </lineage>
</organism>
<keyword evidence="6" id="KW-1015">Disulfide bond</keyword>
<feature type="signal peptide" evidence="10">
    <location>
        <begin position="1"/>
        <end position="30"/>
    </location>
</feature>
<evidence type="ECO:0000313" key="13">
    <source>
        <dbReference type="Proteomes" id="UP000261600"/>
    </source>
</evidence>
<feature type="domain" description="Olfactomedin-like" evidence="11">
    <location>
        <begin position="14"/>
        <end position="304"/>
    </location>
</feature>
<dbReference type="AlphaFoldDB" id="A0A3Q3KM77"/>
<evidence type="ECO:0000313" key="12">
    <source>
        <dbReference type="Ensembl" id="ENSMALP00000031086.1"/>
    </source>
</evidence>
<comment type="caution">
    <text evidence="9">Lacks conserved residue(s) required for the propagation of feature annotation.</text>
</comment>
<dbReference type="PANTHER" id="PTHR23192">
    <property type="entry name" value="OLFACTOMEDIN-RELATED"/>
    <property type="match status" value="1"/>
</dbReference>
<dbReference type="PROSITE" id="PS51132">
    <property type="entry name" value="OLF"/>
    <property type="match status" value="1"/>
</dbReference>
<keyword evidence="3 10" id="KW-0732">Signal</keyword>
<name>A0A3Q3KM77_MONAL</name>
<dbReference type="PANTHER" id="PTHR23192:SF90">
    <property type="entry name" value="NOELIN-3 PRECURSOR"/>
    <property type="match status" value="1"/>
</dbReference>
<evidence type="ECO:0000256" key="5">
    <source>
        <dbReference type="ARBA" id="ARBA00023054"/>
    </source>
</evidence>
<reference evidence="12" key="2">
    <citation type="submission" date="2025-09" db="UniProtKB">
        <authorList>
            <consortium name="Ensembl"/>
        </authorList>
    </citation>
    <scope>IDENTIFICATION</scope>
</reference>
<proteinExistence type="predicted"/>
<keyword evidence="13" id="KW-1185">Reference proteome</keyword>
<keyword evidence="7" id="KW-0325">Glycoprotein</keyword>
<dbReference type="Pfam" id="PF12308">
    <property type="entry name" value="Noelin-1"/>
    <property type="match status" value="1"/>
</dbReference>
<dbReference type="InterPro" id="IPR050605">
    <property type="entry name" value="Olfactomedin-like_domain"/>
</dbReference>
<protein>
    <recommendedName>
        <fullName evidence="11">Olfactomedin-like domain-containing protein</fullName>
    </recommendedName>
</protein>
<evidence type="ECO:0000256" key="3">
    <source>
        <dbReference type="ARBA" id="ARBA00022729"/>
    </source>
</evidence>
<dbReference type="InterPro" id="IPR003112">
    <property type="entry name" value="Olfac-like_dom"/>
</dbReference>
<evidence type="ECO:0000256" key="6">
    <source>
        <dbReference type="ARBA" id="ARBA00023157"/>
    </source>
</evidence>
<comment type="subcellular location">
    <subcellularLocation>
        <location evidence="1">Secreted</location>
    </subcellularLocation>
    <subcellularLocation>
        <location evidence="8">Synapse</location>
    </subcellularLocation>
</comment>
<evidence type="ECO:0000256" key="1">
    <source>
        <dbReference type="ARBA" id="ARBA00004613"/>
    </source>
</evidence>
<keyword evidence="5" id="KW-0175">Coiled coil</keyword>
<dbReference type="SMART" id="SM00284">
    <property type="entry name" value="OLF"/>
    <property type="match status" value="1"/>
</dbReference>
<dbReference type="GO" id="GO:0005615">
    <property type="term" value="C:extracellular space"/>
    <property type="evidence" value="ECO:0007669"/>
    <property type="project" value="TreeGrafter"/>
</dbReference>
<feature type="chain" id="PRO_5018718873" description="Olfactomedin-like domain-containing protein" evidence="10">
    <location>
        <begin position="31"/>
        <end position="312"/>
    </location>
</feature>
<reference evidence="12" key="1">
    <citation type="submission" date="2025-08" db="UniProtKB">
        <authorList>
            <consortium name="Ensembl"/>
        </authorList>
    </citation>
    <scope>IDENTIFICATION</scope>
</reference>
<dbReference type="Pfam" id="PF02191">
    <property type="entry name" value="OLF"/>
    <property type="match status" value="1"/>
</dbReference>
<accession>A0A3Q3KM77</accession>
<evidence type="ECO:0000256" key="7">
    <source>
        <dbReference type="ARBA" id="ARBA00023180"/>
    </source>
</evidence>
<keyword evidence="2" id="KW-0964">Secreted</keyword>
<evidence type="ECO:0000256" key="8">
    <source>
        <dbReference type="ARBA" id="ARBA00034103"/>
    </source>
</evidence>
<evidence type="ECO:0000256" key="10">
    <source>
        <dbReference type="SAM" id="SignalP"/>
    </source>
</evidence>
<dbReference type="InterPro" id="IPR022082">
    <property type="entry name" value="Noelin_dom"/>
</dbReference>
<dbReference type="GO" id="GO:0007165">
    <property type="term" value="P:signal transduction"/>
    <property type="evidence" value="ECO:0007669"/>
    <property type="project" value="TreeGrafter"/>
</dbReference>
<evidence type="ECO:0000256" key="4">
    <source>
        <dbReference type="ARBA" id="ARBA00023018"/>
    </source>
</evidence>
<evidence type="ECO:0000259" key="11">
    <source>
        <dbReference type="PROSITE" id="PS51132"/>
    </source>
</evidence>
<dbReference type="Ensembl" id="ENSMALT00000031632.1">
    <property type="protein sequence ID" value="ENSMALP00000031086.1"/>
    <property type="gene ID" value="ENSMALG00000021455.1"/>
</dbReference>
<keyword evidence="4" id="KW-0770">Synapse</keyword>
<evidence type="ECO:0000256" key="9">
    <source>
        <dbReference type="PROSITE-ProRule" id="PRU00446"/>
    </source>
</evidence>
<dbReference type="Proteomes" id="UP000261600">
    <property type="component" value="Unplaced"/>
</dbReference>
<evidence type="ECO:0000256" key="2">
    <source>
        <dbReference type="ARBA" id="ARBA00022525"/>
    </source>
</evidence>
<dbReference type="GO" id="GO:0045202">
    <property type="term" value="C:synapse"/>
    <property type="evidence" value="ECO:0007669"/>
    <property type="project" value="UniProtKB-SubCell"/>
</dbReference>
<sequence length="312" mass="36263">PAFRGPPPPSLLFFCSGLLVLLAVWDPAFEGGGTVRAARQPLPLPRLVSLVLLVQKMSQSIEVLNLRTQRDFQYVTKMDNHMKGLRIRFRQIVDDRKSSMKFEEKMDELKPLIPVLEQYKMDAALISQFKEEIKSLSVVLTGIQDELDIYDYDELYQRVLRLDCKLHICMGKLSELQKLQAFAGFHNMHPYTWGGYADIDIMADELGLWVVYSTNQSAGNIVISQIDTDILHVRKIWNTEYSKRNSGAKVYYAYSTKTSTYEYIDIPFHNQYFHISMLDYNARDRALYAWNNGHQVIFNVTLFRVIKTDNYY</sequence>